<keyword evidence="10" id="KW-1185">Reference proteome</keyword>
<comment type="caution">
    <text evidence="9">The sequence shown here is derived from an EMBL/GenBank/DDBJ whole genome shotgun (WGS) entry which is preliminary data.</text>
</comment>
<feature type="compositionally biased region" description="Basic and acidic residues" evidence="2">
    <location>
        <begin position="1194"/>
        <end position="1204"/>
    </location>
</feature>
<dbReference type="CDD" id="cd00053">
    <property type="entry name" value="EGF"/>
    <property type="match status" value="1"/>
</dbReference>
<dbReference type="InterPro" id="IPR015816">
    <property type="entry name" value="Vitellinogen_b-sht_N"/>
</dbReference>
<feature type="domain" description="Vitellogenin" evidence="8">
    <location>
        <begin position="27"/>
        <end position="551"/>
    </location>
</feature>
<evidence type="ECO:0000259" key="7">
    <source>
        <dbReference type="PROSITE" id="PS50948"/>
    </source>
</evidence>
<feature type="chain" id="PRO_5043473760" evidence="4">
    <location>
        <begin position="19"/>
        <end position="5103"/>
    </location>
</feature>
<dbReference type="CDD" id="cd01099">
    <property type="entry name" value="PAN_AP_HGF"/>
    <property type="match status" value="1"/>
</dbReference>
<dbReference type="InterPro" id="IPR003609">
    <property type="entry name" value="Pan_app"/>
</dbReference>
<dbReference type="Gene3D" id="3.50.4.10">
    <property type="entry name" value="Hepatocyte Growth Factor"/>
    <property type="match status" value="1"/>
</dbReference>
<feature type="signal peptide" evidence="4">
    <location>
        <begin position="1"/>
        <end position="18"/>
    </location>
</feature>
<dbReference type="SUPFAM" id="SSF48431">
    <property type="entry name" value="Lipovitellin-phosvitin complex, superhelical domain"/>
    <property type="match status" value="1"/>
</dbReference>
<proteinExistence type="predicted"/>
<dbReference type="Gene3D" id="2.30.230.10">
    <property type="entry name" value="Lipovitellin, beta-sheet shell regions, chain A"/>
    <property type="match status" value="1"/>
</dbReference>
<dbReference type="InterPro" id="IPR003034">
    <property type="entry name" value="SAP_dom"/>
</dbReference>
<sequence>MILQQILILLLILNLTSTVITDIATPFCAGSQYEYSYSSEITLNQVDKFNFNAKAFLFAYGMSQCEETEGVLMRVDLFGVLNCTAVQVILTDAKLVSVEAKQHGHDIIEHQMNLTQWFSFYQRQDGLISKVRYPEEEERAVLQLKKAVTSSFSLRLHEYVRKKGTDKYGGWAYRVPDLDHSGTHSARYSVKEDSNTVTYSKIHNDFENDHTRKKDIHIIKETGHINSIKVLDSADITSSTQKYRSKEDPPPIKASGIAHINLITKTSFDPASITEPSGLILDSIIAQRVIKDPLSYSKASSKVYSKLSLTENCYPNIKDTDCVKTIREIVNIIELMRDEDIEQLATRFLSCPLTSRLEYVFAIIDAFGMCSRASCHVALVTFLNTSCIEREMAISILPHLATFKLPSLFAIDILDQLAFHPTHFPIQLHNHTLSNMAVLALGSMSATLKESDPLLSNKIINKLHRMTLPHDHDRYRRENSVDSAIKLSNASIGLSRQSSLIDSLGNAANEKSFNLLKSYIESEHAPSLLRRSAIHSMRQYDTDEAADVILSSALIDREEIVRYEATLQYIRHPKADEMSDILSDYYNYTKVQHSPAGATNRRIRRFNIFDALSFRLQSPSFNWRKQLGSSDFGVSMGLIIRNVMELDIKPLSGRFEVDIHDEAYFIGNINYIGFKVDIFRARVCFKGYIAYNLNILQELGINSFNDLANIYDRTIGAVVTQIKQAVESFRGAYGGVDISYIFDTLVDAVSELPFIIDNLVVSPTLRRILQQLQQLPFIQKGLILIDDVNSLYEDVRSDVLMFYQEISDCVTVTLPWVGETVKKSIETIGKSIKEFFRNPLTAIRDVIVSVFQLRTAIDAVIDCKDVLIKSAKFEGAHIRGWMELVNRLDEIYNSTIEAKELIVMQAKLFSEITNASTFEQATGLNLTILRMKAYEDLRVALDEFIQPLTPLLTIIEPFVRAYATTVNLIKTTISAYETLRDAYEKARDLIERIFGPKFHRNFPRKVRGDDGCEDSNCECGFYPTTSGNVHIYKDGLQLETSIGNSLVAPTSGFYLRLPENQVLIYPSGSFSKYVIMIHNVELVKTITYAGINVQSGDKIGTVTESECQPNFIHFTVMTKSGKTTNPSTFLQPRFLEIPKWMEECNEYKLIVLDAVIRQGVVTEKPDMMPKKARGSCTGGAFCTEANIPNGMRPSRKESSYKPKYQESISQNSEDKNKLLPKASSNGPKAPSNRPIDSDLADFLTIEQSEKYSNEAENGGDFSLVVTGGGNEFDFSVNSIKVGTVIDILLNLGSPEINQVITTLENTIDYIREALECSNDQLIDPSLLDLTSIKNSLKVRGLSVEGDKEQLLARLIELPTDLCPDIQAAIPRNRWCSISDDCLTLKCAAALKLDFLSYSVTFQITLDPCTSSIMLKFQDFERVIDLPAISGGLELNIPIESVDLLDIATLNLGVKIVRDDLSIFLNFKAYLCAPDTTFEDYSHCFFDIELLARAVFKIPSPFNCNSNERKRETREIETSDVTSCGIHIPDFRNMTLSEFVTYIKDLGDIGSAGASTTNINQLMQDLRNVFLTDLLDSIISGESTISGEETDFPTTFDVCVMGSFGIQNSKNFFSRDKHIFIGFVPLRFQVSLDGYYGVDLTVRLCFISMVSSAKAVPAAGLVLTGTASVTFRVAKAGVKLIGTILDTSLPIQPSIGFKKFPLAIRIRVDLNIIPLSISIRFFLRIKIKILFSSITKTLINKEVFRWSSPAIIINLLDVTNAEQDDSPPLFSPIADSTRSRRSLATPCDVSQIVGRDYTDPAFFLQINVADDKSQVELTYSVGTYPGGNDVVRDDRMNGNTVLIARQLLSSIPLYWTAKASNSQGVSAASECSLPTYDTTLPIGRVDFMEYIYSSHPSILIGETTIIDDTNLKRHLQAIGYGLGPFGDQTVGFISFDFEPNTPISVSGTIENFIAVLNKRLGVIPFKVSSGKELEECATDCLQFPTKCFSFNYAPVSHICELLNDIGGDSSLEFAYDLQYSYYEKRGVGYRASLKHDNLPLVHNTLYFLNIYLMNELLYERYLHSPGILIDFTPPEPGMIVNASMNETRHDGCSAAFNQRCEPPQYVTPLKYHHVLQDGAGSECVYNGPVIGTDKMYTRQNSFLSIVFHGFHDLESGIYAYTWYMDYEICEDNVITPRDPNEHSTTPLSDINQGRIFQHFDDGTYYVTVQALNKVILGGSGVLTVCHSTPYTIDTSPPVISRVILISYNSNTNLSIFVYQAWDVESGLKAIELGAGLTPNDISILLWTPIFVNQTATITYRIDVADGQRAFIRIKATNNVDLESASYAPEPIIVDRSPPIPGVVLDGDGFGLSDFKYQSSASKICAKWKNFFDPQSGVSAYRWGVGTAPGMSNIVAFTEDLPSDQNDICRDGLTLQHNTTYYSTIIAFNADTHQPKNSSASSNGVLVDLTNPIGGYVLDGLEITNTIHYTSNPTLVQAVWGNFSDPESGISQYNVTIYVANVLLFLPATNLEPNQECQITSTNTIVPTRQHFIPPSDVEFRIAQESLSVGLEHQIHYKHFHFSHGEYIRTRVTGQDGATRLTEVTSQGVLVDLTPPKIVQLYDGANFGIDESYQTSITVLHASWIMVDKESGISEYQLSIYARSQGSTSKFYPEDAPYITLQPQEIGESGILNCWTGRDIPLSIGTLYTVRIVPVNRAKLSTIYTSNGIIPDNTPPVIDFVHIGTYGDESEEITPQENAVEIGNSGKIPVQWSASDSQSGIIGFVAAIGTSPEGIDTSDYTEYSASINVGIPVQLQLFEVTGNYYYVTVRAKNGAGLLSEPTVSSKIKVLRANVAGVVTVGHSGIGIDGGFQAESDTITLKFDGFSSELCGIQYFEWSIGTSFAGDQIQEFTTAGLVMGEDGSGVSQALVPLHLGRLTYTEVRAITACSSGDGQATINSFGQAILVDWTKPNLILTELGQQIDGVTYKYPQSDDKIYQYDPSTLVARWSATDPQSGINNIQYHVGTYPYTANIQLPKLTRGTSLASNDVEPENTGEPNILHLIAFNKAGVSTFLIAPGITIDTLIPNTDQLRFTCTQYAVTTTSSLVCNWYGAFDEYSEVNGYEIMLGEEEIDTTFYYEYLDRNAITVTIRNFTKPLEVGDQVYTLNVINSVRLSNHAFAPLTIDDSPPIPQSVFVLTDQTQVAFFPTGEVNSTFNYENATSSGVQCKIIVTDIHIRWEDFVDHETPMDFYEIGIGEKRGQMNIVSFFNVGLVNEYFIEGLDLTRYKVIYVIIRGTNRVGLIQAANSNPTYLSLRYPDPGYVYDGSEFQDLEAQAGITFLEGYWNFNDPCPAVHYDWAIFYMNQTTIQNFTRVETSHSSNDNLAMQQDTKVYISVTVYSSIGYVRSSRSNGITIQVDPLIPGVVYDGPVPGYDFDSQASLTSIIANWNSFGGTDPERLSEMVIQYEIAVGTGRRGEDRFNVVEYENMYLNTSATLRGLELQRNTSYYVTIRGTSGTFQQAEATSNGIQPIEFNNIAEPGSVEIPSFQSATTLLDITWKDFTSLLPIAFYEYAISTDGNLAEFSCETVENAADPLNEYFNVRQYTRAVLQASVVADNLHLVGATKYYAYVRAIDNSFQCTAAVSHPIVIDTTPPIQGKFNIGFNVTSVRPELTETQIYYITGNDTLAVHWEGFFDPESYISNYQIAIIEQDNCNIHNCDEISNLTEFTTINNVNNYTFYVIQLVTSKFYFVALRSINQAALTSCSVSQPIKLVKYSLNPAVVKYGTIWKFSPPYQGSTSRVEGVLALVRTKHDAVCMERMYNQSSTTEDWDTITQSITSTIPVGPSNPTGRTLMYHPQQIEFTTDSAFLKVSMTRDIQRERMLSGAAVTQMSVVDLNEMSVSIKAAPEFQAVTSVLFWDGPASMVQEYEMLYELENVTQTNFGQNLPTQTPSTCQYMPPPNPNPVPYKAFGLQLHPSYNSSPARALFWYRGQTPEDTGYTWIDLDYDPSAAFYTYDFKLYRTSSTTPSTATLGTWTVDLVVDGQFLGNLVDLPQLRSSIYLVLHVRNFNGGVESFSSPFFPPTTSAYFTDVNLPADSSRVCKFGAPFYSPKAPFVKFEVGVGREYGSTEVSLAAGREYQSIPSPCIPCVEGCNNSLPNLCNSTCNSNVYYIQFVASGLSLQSGCTHPFNLTNVTCTPYNYTDTGIPEDQLYQYNITFVPYVYYMKVRGYTATGEIAYGYSDGIQLDTTPPNCTLIQHVQRDLRSDQLIQTSAQDSDNSLAVEYQCEDTKSDIYDYEIAYSDNVTDIDSLQFTSVGTIKTVNITNLELIPQLKYYVIVRAINGAGLSTILVSQGVRIMNQEPDISKSVIEPLYSTKIDTIIPNTFLSTQLTSLGLHWTGFYPTHYEDNYLVKNQTIFWKVGTEPYKDDIMPIFEITFGNASSIRIEGSQLIGNGNSNDQVIANTPDIIMLANKSAGIYTGSENILQAEPGMILYQTLVLCAIQPKCKDAGTPSVTYYRDTTDTYAVYQRNSEYYLSIEEGFAEYSSRFSGQFIPQLIYPTNCKVYFSEDLQDLSGFVIGPLSLSDMKVNYDILSVPFSSPYTRYIVDPGSTLTQVDRFLFTRIQEFHGPSFYISPIGGVNFPSWLKIEIKFNASRIVETNQPFLVGWNPEQQQWVSSRSSCNFDKEDTITGDTLTTYFCPCLLSNERCNKPWQFILVVGSATFDDTPPIPDQVPCISIGEGSVTIQHLITYTDIEHDTVNISLTSVTFTRASSEYSLAEDGASLLNAEINGNIFYFTPCSGCYGNLSVQYSLTETGTPSLLGTPLYADNEFLIEILSVNENPKLMIDQENVNSLITLYRTDNTSVVTLQLTGYSYDVDDGDYVYFRYLNCSYCELVVSEISPSSNPNISAQYTASSRNFSLNYTALAYYYGTDQFGIVSLDRFGAFSLAYIIVISIRFKPCLNDATCKGPNNDPDCSKIIEIEDFSSEYSCECTEEWALRRCDKPNLCLSQPCHYNATCQIKENGDYECLCEPGWRCSQILTPGEISAVVLSIVIILLIIAVVSLIVCVYLMQKRKGVYNIGIARRKDALIISNDANVQLVEVRECSTNDALVITSILIDESQETLF</sequence>
<dbReference type="EMBL" id="JAKMXF010000188">
    <property type="protein sequence ID" value="KAI6655607.1"/>
    <property type="molecule type" value="Genomic_DNA"/>
</dbReference>
<keyword evidence="3" id="KW-0472">Membrane</keyword>
<accession>A0AAV7K2Y9</accession>
<reference evidence="9 10" key="1">
    <citation type="journal article" date="2023" name="BMC Biol.">
        <title>The compact genome of the sponge Oopsacas minuta (Hexactinellida) is lacking key metazoan core genes.</title>
        <authorList>
            <person name="Santini S."/>
            <person name="Schenkelaars Q."/>
            <person name="Jourda C."/>
            <person name="Duchesne M."/>
            <person name="Belahbib H."/>
            <person name="Rocher C."/>
            <person name="Selva M."/>
            <person name="Riesgo A."/>
            <person name="Vervoort M."/>
            <person name="Leys S.P."/>
            <person name="Kodjabachian L."/>
            <person name="Le Bivic A."/>
            <person name="Borchiellini C."/>
            <person name="Claverie J.M."/>
            <person name="Renard E."/>
        </authorList>
    </citation>
    <scope>NUCLEOTIDE SEQUENCE [LARGE SCALE GENOMIC DNA]</scope>
    <source>
        <strain evidence="9">SPO-2</strain>
    </source>
</reference>
<dbReference type="InterPro" id="IPR011030">
    <property type="entry name" value="Lipovitellin_superhlx_dom"/>
</dbReference>
<dbReference type="SUPFAM" id="SSF49265">
    <property type="entry name" value="Fibronectin type III"/>
    <property type="match status" value="2"/>
</dbReference>
<feature type="domain" description="EGF-like" evidence="5">
    <location>
        <begin position="4980"/>
        <end position="5014"/>
    </location>
</feature>
<keyword evidence="4" id="KW-0732">Signal</keyword>
<dbReference type="SMART" id="SM00473">
    <property type="entry name" value="PAN_AP"/>
    <property type="match status" value="1"/>
</dbReference>
<dbReference type="PROSITE" id="PS51211">
    <property type="entry name" value="VITELLOGENIN"/>
    <property type="match status" value="1"/>
</dbReference>
<evidence type="ECO:0000259" key="6">
    <source>
        <dbReference type="PROSITE" id="PS50800"/>
    </source>
</evidence>
<dbReference type="Gene3D" id="2.10.25.10">
    <property type="entry name" value="Laminin"/>
    <property type="match status" value="1"/>
</dbReference>
<dbReference type="InterPro" id="IPR000742">
    <property type="entry name" value="EGF"/>
</dbReference>
<dbReference type="InterPro" id="IPR001747">
    <property type="entry name" value="Vitellogenin_N"/>
</dbReference>
<dbReference type="GO" id="GO:0005319">
    <property type="term" value="F:lipid transporter activity"/>
    <property type="evidence" value="ECO:0007669"/>
    <property type="project" value="InterPro"/>
</dbReference>
<feature type="region of interest" description="Disordered" evidence="2">
    <location>
        <begin position="1186"/>
        <end position="1237"/>
    </location>
</feature>
<name>A0AAV7K2Y9_9METZ</name>
<evidence type="ECO:0000256" key="2">
    <source>
        <dbReference type="SAM" id="MobiDB-lite"/>
    </source>
</evidence>
<keyword evidence="1" id="KW-0245">EGF-like domain</keyword>
<feature type="domain" description="SAP" evidence="6">
    <location>
        <begin position="1324"/>
        <end position="1358"/>
    </location>
</feature>
<gene>
    <name evidence="9" type="ORF">LOD99_2105</name>
</gene>
<evidence type="ECO:0000259" key="5">
    <source>
        <dbReference type="PROSITE" id="PS50026"/>
    </source>
</evidence>
<protein>
    <submittedName>
        <fullName evidence="9">Uncharacterized protein</fullName>
    </submittedName>
</protein>
<comment type="caution">
    <text evidence="1">Lacks conserved residue(s) required for the propagation of feature annotation.</text>
</comment>
<feature type="domain" description="Apple" evidence="7">
    <location>
        <begin position="1944"/>
        <end position="2025"/>
    </location>
</feature>
<evidence type="ECO:0000256" key="1">
    <source>
        <dbReference type="PROSITE-ProRule" id="PRU00076"/>
    </source>
</evidence>
<dbReference type="PROSITE" id="PS50026">
    <property type="entry name" value="EGF_3"/>
    <property type="match status" value="1"/>
</dbReference>
<evidence type="ECO:0000259" key="8">
    <source>
        <dbReference type="PROSITE" id="PS51211"/>
    </source>
</evidence>
<dbReference type="PANTHER" id="PTHR16897:SF2">
    <property type="entry name" value="OS03G0226600 PROTEIN"/>
    <property type="match status" value="1"/>
</dbReference>
<keyword evidence="3" id="KW-0812">Transmembrane</keyword>
<evidence type="ECO:0000256" key="3">
    <source>
        <dbReference type="SAM" id="Phobius"/>
    </source>
</evidence>
<dbReference type="PROSITE" id="PS50800">
    <property type="entry name" value="SAP"/>
    <property type="match status" value="1"/>
</dbReference>
<dbReference type="Pfam" id="PF01347">
    <property type="entry name" value="Vitellogenin_N"/>
    <property type="match status" value="1"/>
</dbReference>
<dbReference type="Pfam" id="PF00024">
    <property type="entry name" value="PAN_1"/>
    <property type="match status" value="1"/>
</dbReference>
<organism evidence="9 10">
    <name type="scientific">Oopsacas minuta</name>
    <dbReference type="NCBI Taxonomy" id="111878"/>
    <lineage>
        <taxon>Eukaryota</taxon>
        <taxon>Metazoa</taxon>
        <taxon>Porifera</taxon>
        <taxon>Hexactinellida</taxon>
        <taxon>Hexasterophora</taxon>
        <taxon>Lyssacinosida</taxon>
        <taxon>Leucopsacidae</taxon>
        <taxon>Oopsacas</taxon>
    </lineage>
</organism>
<keyword evidence="3" id="KW-1133">Transmembrane helix</keyword>
<feature type="transmembrane region" description="Helical" evidence="3">
    <location>
        <begin position="5022"/>
        <end position="5047"/>
    </location>
</feature>
<dbReference type="InterPro" id="IPR036116">
    <property type="entry name" value="FN3_sf"/>
</dbReference>
<evidence type="ECO:0000313" key="9">
    <source>
        <dbReference type="EMBL" id="KAI6655607.1"/>
    </source>
</evidence>
<dbReference type="Gene3D" id="1.25.10.20">
    <property type="entry name" value="Vitellinogen, superhelical"/>
    <property type="match status" value="1"/>
</dbReference>
<dbReference type="PANTHER" id="PTHR16897">
    <property type="entry name" value="OS10G0105400 PROTEIN"/>
    <property type="match status" value="1"/>
</dbReference>
<dbReference type="SUPFAM" id="SSF57414">
    <property type="entry name" value="Hairpin loop containing domain-like"/>
    <property type="match status" value="1"/>
</dbReference>
<dbReference type="PROSITE" id="PS50948">
    <property type="entry name" value="PAN"/>
    <property type="match status" value="1"/>
</dbReference>
<evidence type="ECO:0000313" key="10">
    <source>
        <dbReference type="Proteomes" id="UP001165289"/>
    </source>
</evidence>
<evidence type="ECO:0000256" key="4">
    <source>
        <dbReference type="SAM" id="SignalP"/>
    </source>
</evidence>
<dbReference type="Proteomes" id="UP001165289">
    <property type="component" value="Unassembled WGS sequence"/>
</dbReference>